<dbReference type="STRING" id="1842727.RD110_08230"/>
<protein>
    <submittedName>
        <fullName evidence="2">Uncharacterized protein</fullName>
    </submittedName>
</protein>
<dbReference type="AlphaFoldDB" id="A0A1P8JTV6"/>
<dbReference type="RefSeq" id="WP_076198427.1">
    <property type="nucleotide sequence ID" value="NZ_CP019236.1"/>
</dbReference>
<sequence>MTQRHLAREVLARLRAKGHRGGTIATHRAIWRLSLPRGRLWGSVALALGLSLALWWLRPWVGRFWGMQLLWWMQVLALPGRFDLGGAGVATHELFAVSVPSIELVQAVPDDWAPVWHGAALTMLWWCTSWLPEPAKPIAFFVRLGVLIHAAAVLFFAFWPASFVHSIGSHVISGMRQAWYLILLTPWIHLATFYLFPFAMWQRTLLTVLTAAYLAVLTPLQYALHVALVQAAGLILLPVLHLLFGVMLAIVGFVALYGWGMSWPAPSASGDREAA</sequence>
<keyword evidence="1" id="KW-0472">Membrane</keyword>
<dbReference type="OrthoDB" id="8958056at2"/>
<evidence type="ECO:0000313" key="2">
    <source>
        <dbReference type="EMBL" id="APW37187.1"/>
    </source>
</evidence>
<feature type="transmembrane region" description="Helical" evidence="1">
    <location>
        <begin position="179"/>
        <end position="198"/>
    </location>
</feature>
<name>A0A1P8JTV6_9BURK</name>
<accession>A0A1P8JTV6</accession>
<dbReference type="KEGG" id="rhy:RD110_08230"/>
<evidence type="ECO:0000256" key="1">
    <source>
        <dbReference type="SAM" id="Phobius"/>
    </source>
</evidence>
<dbReference type="EMBL" id="CP019236">
    <property type="protein sequence ID" value="APW37187.1"/>
    <property type="molecule type" value="Genomic_DNA"/>
</dbReference>
<feature type="transmembrane region" description="Helical" evidence="1">
    <location>
        <begin position="40"/>
        <end position="57"/>
    </location>
</feature>
<keyword evidence="3" id="KW-1185">Reference proteome</keyword>
<reference evidence="2 3" key="1">
    <citation type="submission" date="2017-01" db="EMBL/GenBank/DDBJ databases">
        <authorList>
            <person name="Mah S.A."/>
            <person name="Swanson W.J."/>
            <person name="Moy G.W."/>
            <person name="Vacquier V.D."/>
        </authorList>
    </citation>
    <scope>NUCLEOTIDE SEQUENCE [LARGE SCALE GENOMIC DNA]</scope>
    <source>
        <strain evidence="2 3">DCY110</strain>
    </source>
</reference>
<feature type="transmembrane region" description="Helical" evidence="1">
    <location>
        <begin position="205"/>
        <end position="223"/>
    </location>
</feature>
<proteinExistence type="predicted"/>
<keyword evidence="1" id="KW-0812">Transmembrane</keyword>
<gene>
    <name evidence="2" type="ORF">RD110_08230</name>
</gene>
<evidence type="ECO:0000313" key="3">
    <source>
        <dbReference type="Proteomes" id="UP000186609"/>
    </source>
</evidence>
<organism evidence="2 3">
    <name type="scientific">Rhodoferax koreensis</name>
    <dbReference type="NCBI Taxonomy" id="1842727"/>
    <lineage>
        <taxon>Bacteria</taxon>
        <taxon>Pseudomonadati</taxon>
        <taxon>Pseudomonadota</taxon>
        <taxon>Betaproteobacteria</taxon>
        <taxon>Burkholderiales</taxon>
        <taxon>Comamonadaceae</taxon>
        <taxon>Rhodoferax</taxon>
    </lineage>
</organism>
<feature type="transmembrane region" description="Helical" evidence="1">
    <location>
        <begin position="138"/>
        <end position="159"/>
    </location>
</feature>
<feature type="transmembrane region" description="Helical" evidence="1">
    <location>
        <begin position="235"/>
        <end position="259"/>
    </location>
</feature>
<keyword evidence="1" id="KW-1133">Transmembrane helix</keyword>
<dbReference type="Proteomes" id="UP000186609">
    <property type="component" value="Chromosome"/>
</dbReference>